<gene>
    <name evidence="1" type="ORF">NDES1114_LOCUS24391</name>
</gene>
<accession>A0A7S1QFS0</accession>
<name>A0A7S1QFS0_NEODS</name>
<sequence length="105" mass="12207">MRGLPDAFQVLSKRLEAAHKRIAHGVSEFAKWFKCEFTLNGDYEGRPMDERVWIECANDLIAHRDTVALSHLLDIAQRSAAMLLLRSCAFRKPRRRALSRWKNIQ</sequence>
<reference evidence="1" key="1">
    <citation type="submission" date="2021-01" db="EMBL/GenBank/DDBJ databases">
        <authorList>
            <person name="Corre E."/>
            <person name="Pelletier E."/>
            <person name="Niang G."/>
            <person name="Scheremetjew M."/>
            <person name="Finn R."/>
            <person name="Kale V."/>
            <person name="Holt S."/>
            <person name="Cochrane G."/>
            <person name="Meng A."/>
            <person name="Brown T."/>
            <person name="Cohen L."/>
        </authorList>
    </citation>
    <scope>NUCLEOTIDE SEQUENCE</scope>
    <source>
        <strain evidence="1">CCAP 1951/1</strain>
    </source>
</reference>
<organism evidence="1">
    <name type="scientific">Neobodo designis</name>
    <name type="common">Flagellated protozoan</name>
    <name type="synonym">Bodo designis</name>
    <dbReference type="NCBI Taxonomy" id="312471"/>
    <lineage>
        <taxon>Eukaryota</taxon>
        <taxon>Discoba</taxon>
        <taxon>Euglenozoa</taxon>
        <taxon>Kinetoplastea</taxon>
        <taxon>Metakinetoplastina</taxon>
        <taxon>Neobodonida</taxon>
        <taxon>Neobodo</taxon>
    </lineage>
</organism>
<protein>
    <submittedName>
        <fullName evidence="1">Uncharacterized protein</fullName>
    </submittedName>
</protein>
<proteinExistence type="predicted"/>
<dbReference type="AlphaFoldDB" id="A0A7S1QFS0"/>
<dbReference type="EMBL" id="HBGF01036405">
    <property type="protein sequence ID" value="CAD9134647.1"/>
    <property type="molecule type" value="Transcribed_RNA"/>
</dbReference>
<evidence type="ECO:0000313" key="1">
    <source>
        <dbReference type="EMBL" id="CAD9134647.1"/>
    </source>
</evidence>